<feature type="domain" description="Histidine kinase" evidence="14">
    <location>
        <begin position="840"/>
        <end position="1059"/>
    </location>
</feature>
<evidence type="ECO:0000256" key="9">
    <source>
        <dbReference type="ARBA" id="ARBA00023015"/>
    </source>
</evidence>
<dbReference type="Gene3D" id="1.10.10.60">
    <property type="entry name" value="Homeodomain-like"/>
    <property type="match status" value="1"/>
</dbReference>
<evidence type="ECO:0000256" key="7">
    <source>
        <dbReference type="ARBA" id="ARBA00022840"/>
    </source>
</evidence>
<dbReference type="SMART" id="SM00388">
    <property type="entry name" value="HisKA"/>
    <property type="match status" value="1"/>
</dbReference>
<accession>A0A3D5J5P2</accession>
<keyword evidence="10" id="KW-0238">DNA-binding</keyword>
<dbReference type="InterPro" id="IPR003594">
    <property type="entry name" value="HATPase_dom"/>
</dbReference>
<dbReference type="Pfam" id="PF00072">
    <property type="entry name" value="Response_reg"/>
    <property type="match status" value="1"/>
</dbReference>
<evidence type="ECO:0000256" key="3">
    <source>
        <dbReference type="ARBA" id="ARBA00022553"/>
    </source>
</evidence>
<dbReference type="Gene3D" id="2.130.10.10">
    <property type="entry name" value="YVTN repeat-like/Quinoprotein amine dehydrogenase"/>
    <property type="match status" value="2"/>
</dbReference>
<dbReference type="SMART" id="SM00387">
    <property type="entry name" value="HATPase_c"/>
    <property type="match status" value="1"/>
</dbReference>
<organism evidence="16 17">
    <name type="scientific">Zunongwangia profunda</name>
    <dbReference type="NCBI Taxonomy" id="398743"/>
    <lineage>
        <taxon>Bacteria</taxon>
        <taxon>Pseudomonadati</taxon>
        <taxon>Bacteroidota</taxon>
        <taxon>Flavobacteriia</taxon>
        <taxon>Flavobacteriales</taxon>
        <taxon>Flavobacteriaceae</taxon>
        <taxon>Zunongwangia</taxon>
    </lineage>
</organism>
<evidence type="ECO:0000256" key="12">
    <source>
        <dbReference type="PROSITE-ProRule" id="PRU00169"/>
    </source>
</evidence>
<dbReference type="PRINTS" id="PR00344">
    <property type="entry name" value="BCTRLSENSOR"/>
</dbReference>
<keyword evidence="9" id="KW-0805">Transcription regulation</keyword>
<dbReference type="Gene3D" id="1.10.287.130">
    <property type="match status" value="1"/>
</dbReference>
<dbReference type="InterPro" id="IPR011006">
    <property type="entry name" value="CheY-like_superfamily"/>
</dbReference>
<dbReference type="Pfam" id="PF07495">
    <property type="entry name" value="Y_Y_Y"/>
    <property type="match status" value="1"/>
</dbReference>
<dbReference type="InterPro" id="IPR018060">
    <property type="entry name" value="HTH_AraC"/>
</dbReference>
<dbReference type="SMART" id="SM00448">
    <property type="entry name" value="REC"/>
    <property type="match status" value="1"/>
</dbReference>
<gene>
    <name evidence="16" type="ORF">DGQ38_19885</name>
</gene>
<name>A0A3D5J5P2_9FLAO</name>
<evidence type="ECO:0000259" key="13">
    <source>
        <dbReference type="PROSITE" id="PS01124"/>
    </source>
</evidence>
<dbReference type="PROSITE" id="PS50109">
    <property type="entry name" value="HIS_KIN"/>
    <property type="match status" value="1"/>
</dbReference>
<dbReference type="SUPFAM" id="SSF47384">
    <property type="entry name" value="Homodimeric domain of signal transducing histidine kinase"/>
    <property type="match status" value="1"/>
</dbReference>
<dbReference type="SUPFAM" id="SSF63829">
    <property type="entry name" value="Calcium-dependent phosphotriesterase"/>
    <property type="match status" value="2"/>
</dbReference>
<keyword evidence="8" id="KW-0902">Two-component regulatory system</keyword>
<dbReference type="Gene3D" id="3.40.50.2300">
    <property type="match status" value="1"/>
</dbReference>
<dbReference type="PROSITE" id="PS01124">
    <property type="entry name" value="HTH_ARAC_FAMILY_2"/>
    <property type="match status" value="1"/>
</dbReference>
<dbReference type="InterPro" id="IPR013783">
    <property type="entry name" value="Ig-like_fold"/>
</dbReference>
<evidence type="ECO:0000256" key="11">
    <source>
        <dbReference type="ARBA" id="ARBA00023163"/>
    </source>
</evidence>
<dbReference type="PANTHER" id="PTHR43547:SF2">
    <property type="entry name" value="HYBRID SIGNAL TRANSDUCTION HISTIDINE KINASE C"/>
    <property type="match status" value="1"/>
</dbReference>
<dbReference type="GO" id="GO:0005524">
    <property type="term" value="F:ATP binding"/>
    <property type="evidence" value="ECO:0007669"/>
    <property type="project" value="UniProtKB-KW"/>
</dbReference>
<protein>
    <recommendedName>
        <fullName evidence="2">histidine kinase</fullName>
        <ecNumber evidence="2">2.7.13.3</ecNumber>
    </recommendedName>
</protein>
<sequence length="1356" mass="155786">MRLYDKPIIQLFSFIREFLILLLVYFTHFAGEAQVGKLFTTDSEISSSLINQIYQDNKGYLWIATEDGLNRYDGAKVTIYKQNERDSTSILNNYVKSIFQDKAGRLYFGFFNGLQYYDYATEEFHYIPIYIGDHYLYRSHVTSFVQRQNGDILLTTSGQGILKIEKDGEGLAAIQLPNLLPDQYFEKIFEDANGDLWVLNQSHGLYKINSNNQIKTYFKNGDLETSLSSIEEGENNDLYVGSLTQGLFKYNRKKDTFIQIGDSQKLPVKSLSVNAKAEVMVGTDGKGLWLYDPATNKIRENDFSIANFDFTKTKIHSIIQDDANNFWLGIYQKGALLVPDKANNFDYIGYQSVKNNIIGSNSIASIIKDNEGVLWVGTDGDGLYGINKDKEQTHHIATERKQGSVSVMSLFEDSNNQVWVGTYLKGLAKLNRKTNKLDFINDFKDEEGNRIARIYDIIEDKEQNIWIASLGYGLFKYNLDKKIFEDYNVLDNQQSERIQNRWINCLLYSNTKKLYIGTYDGLTTLDIQKNTFKNKEGEDHILRNKIIYNLFEDESDNLWIGTSEGLYFKPKNDTITKVYHTTDGLPSNVICAIEQDLDKNLWISTNHGIAKLEKNTGEFKNYYFRDGLQGNEFNKSASFFDEEGKLYFGNTNGVTYFQPSEIKASGSELDLRITGFYIQDQPIKKGMKSGKFSIIDKPIIEADTIELNYRDNDFSIEFSSFTFRHQEWITYAYALNSERWIKLRPGINTVTFNNLEPGNYTFRVKAKDIDDYSGEKELTIIIHSPWYLSSWAKIGYFLLFMGLTYVVIQIIKNRQSTKKKLLEHKHSEQINEAKLQFLTNISHDLKTPITLIINPLNRLIKTDLSEDRQKLYKVMERNSERMLHLLNQLINARKFDQGKIVLKFRKTEIISFIKNIVALFEDQIESRRIDFEILHSEEELYAYIDPRHFDKVIQNLVSNAIKFSPHGGSIQVKICTNEQWNRFEISIKDNGIGIKEKDIKNIFNRFYRSSGDNQRQFEGTGIGLHLTKSIAELHHGTVSAKNNSDQSGCTFVITAPLGKDHLNEDNIFSESEISIENVSYRESVSYIAPEENIEDATSKKEIPTIFIVDDDAEIRNYIAAELKISYNIKIFSSAKTAFPEVAKSPPDLIISDVVMPEMDGISFTRKIKKNIYINHVPVILLTGKTDRETNIEGLEIGVDAYINKPFNIEILRKTVRNLIKNRVLLKNTYTGNQLQEDKIKKIELKSGDQVLLEKFMEVVNKNISNSELNVEMLAGELGISRVHLYRKLKQLTNQSAGELITNIRLKQAANLIISSTTNISEVAYAVGFTSTSKFSTKFKDLYGMTPSNYRKKHLQV</sequence>
<proteinExistence type="predicted"/>
<dbReference type="InterPro" id="IPR036097">
    <property type="entry name" value="HisK_dim/P_sf"/>
</dbReference>
<dbReference type="SUPFAM" id="SSF46689">
    <property type="entry name" value="Homeodomain-like"/>
    <property type="match status" value="1"/>
</dbReference>
<dbReference type="InterPro" id="IPR005467">
    <property type="entry name" value="His_kinase_dom"/>
</dbReference>
<comment type="caution">
    <text evidence="16">The sequence shown here is derived from an EMBL/GenBank/DDBJ whole genome shotgun (WGS) entry which is preliminary data.</text>
</comment>
<dbReference type="EC" id="2.7.13.3" evidence="2"/>
<dbReference type="SUPFAM" id="SSF55874">
    <property type="entry name" value="ATPase domain of HSP90 chaperone/DNA topoisomerase II/histidine kinase"/>
    <property type="match status" value="1"/>
</dbReference>
<evidence type="ECO:0000256" key="1">
    <source>
        <dbReference type="ARBA" id="ARBA00000085"/>
    </source>
</evidence>
<evidence type="ECO:0000256" key="2">
    <source>
        <dbReference type="ARBA" id="ARBA00012438"/>
    </source>
</evidence>
<dbReference type="PROSITE" id="PS00041">
    <property type="entry name" value="HTH_ARAC_FAMILY_1"/>
    <property type="match status" value="1"/>
</dbReference>
<keyword evidence="4" id="KW-0808">Transferase</keyword>
<dbReference type="InterPro" id="IPR003661">
    <property type="entry name" value="HisK_dim/P_dom"/>
</dbReference>
<dbReference type="InterPro" id="IPR009057">
    <property type="entry name" value="Homeodomain-like_sf"/>
</dbReference>
<dbReference type="FunFam" id="3.30.565.10:FF:000037">
    <property type="entry name" value="Hybrid sensor histidine kinase/response regulator"/>
    <property type="match status" value="1"/>
</dbReference>
<dbReference type="InterPro" id="IPR004358">
    <property type="entry name" value="Sig_transdc_His_kin-like_C"/>
</dbReference>
<evidence type="ECO:0000256" key="10">
    <source>
        <dbReference type="ARBA" id="ARBA00023125"/>
    </source>
</evidence>
<dbReference type="Pfam" id="PF07494">
    <property type="entry name" value="Reg_prop"/>
    <property type="match status" value="4"/>
</dbReference>
<keyword evidence="6 16" id="KW-0418">Kinase</keyword>
<keyword evidence="11" id="KW-0804">Transcription</keyword>
<dbReference type="InterPro" id="IPR018062">
    <property type="entry name" value="HTH_AraC-typ_CS"/>
</dbReference>
<dbReference type="Pfam" id="PF12833">
    <property type="entry name" value="HTH_18"/>
    <property type="match status" value="1"/>
</dbReference>
<dbReference type="InterPro" id="IPR036890">
    <property type="entry name" value="HATPase_C_sf"/>
</dbReference>
<dbReference type="CDD" id="cd00075">
    <property type="entry name" value="HATPase"/>
    <property type="match status" value="1"/>
</dbReference>
<dbReference type="EMBL" id="DPMF01000454">
    <property type="protein sequence ID" value="HCV83303.1"/>
    <property type="molecule type" value="Genomic_DNA"/>
</dbReference>
<feature type="modified residue" description="4-aspartylphosphate" evidence="12">
    <location>
        <position position="1152"/>
    </location>
</feature>
<comment type="catalytic activity">
    <reaction evidence="1">
        <text>ATP + protein L-histidine = ADP + protein N-phospho-L-histidine.</text>
        <dbReference type="EC" id="2.7.13.3"/>
    </reaction>
</comment>
<dbReference type="CDD" id="cd00082">
    <property type="entry name" value="HisKA"/>
    <property type="match status" value="1"/>
</dbReference>
<dbReference type="GO" id="GO:0043565">
    <property type="term" value="F:sequence-specific DNA binding"/>
    <property type="evidence" value="ECO:0007669"/>
    <property type="project" value="InterPro"/>
</dbReference>
<evidence type="ECO:0000259" key="14">
    <source>
        <dbReference type="PROSITE" id="PS50109"/>
    </source>
</evidence>
<dbReference type="Proteomes" id="UP000264330">
    <property type="component" value="Unassembled WGS sequence"/>
</dbReference>
<dbReference type="GO" id="GO:0003700">
    <property type="term" value="F:DNA-binding transcription factor activity"/>
    <property type="evidence" value="ECO:0007669"/>
    <property type="project" value="InterPro"/>
</dbReference>
<keyword evidence="3 12" id="KW-0597">Phosphoprotein</keyword>
<dbReference type="Pfam" id="PF00512">
    <property type="entry name" value="HisKA"/>
    <property type="match status" value="1"/>
</dbReference>
<dbReference type="InterPro" id="IPR011110">
    <property type="entry name" value="Reg_prop"/>
</dbReference>
<dbReference type="PROSITE" id="PS50110">
    <property type="entry name" value="RESPONSE_REGULATORY"/>
    <property type="match status" value="1"/>
</dbReference>
<evidence type="ECO:0000313" key="16">
    <source>
        <dbReference type="EMBL" id="HCV83303.1"/>
    </source>
</evidence>
<evidence type="ECO:0000256" key="5">
    <source>
        <dbReference type="ARBA" id="ARBA00022741"/>
    </source>
</evidence>
<feature type="domain" description="Response regulatory" evidence="15">
    <location>
        <begin position="1104"/>
        <end position="1219"/>
    </location>
</feature>
<dbReference type="PANTHER" id="PTHR43547">
    <property type="entry name" value="TWO-COMPONENT HISTIDINE KINASE"/>
    <property type="match status" value="1"/>
</dbReference>
<dbReference type="Pfam" id="PF02518">
    <property type="entry name" value="HATPase_c"/>
    <property type="match status" value="1"/>
</dbReference>
<evidence type="ECO:0000256" key="4">
    <source>
        <dbReference type="ARBA" id="ARBA00022679"/>
    </source>
</evidence>
<keyword evidence="5" id="KW-0547">Nucleotide-binding</keyword>
<dbReference type="SUPFAM" id="SSF52172">
    <property type="entry name" value="CheY-like"/>
    <property type="match status" value="1"/>
</dbReference>
<reference evidence="16 17" key="1">
    <citation type="journal article" date="2018" name="Nat. Biotechnol.">
        <title>A standardized bacterial taxonomy based on genome phylogeny substantially revises the tree of life.</title>
        <authorList>
            <person name="Parks D.H."/>
            <person name="Chuvochina M."/>
            <person name="Waite D.W."/>
            <person name="Rinke C."/>
            <person name="Skarshewski A."/>
            <person name="Chaumeil P.A."/>
            <person name="Hugenholtz P."/>
        </authorList>
    </citation>
    <scope>NUCLEOTIDE SEQUENCE [LARGE SCALE GENOMIC DNA]</scope>
    <source>
        <strain evidence="16">UBA9359</strain>
    </source>
</reference>
<dbReference type="CDD" id="cd17574">
    <property type="entry name" value="REC_OmpR"/>
    <property type="match status" value="1"/>
</dbReference>
<evidence type="ECO:0000259" key="15">
    <source>
        <dbReference type="PROSITE" id="PS50110"/>
    </source>
</evidence>
<dbReference type="SMART" id="SM00342">
    <property type="entry name" value="HTH_ARAC"/>
    <property type="match status" value="1"/>
</dbReference>
<dbReference type="Gene3D" id="2.60.40.10">
    <property type="entry name" value="Immunoglobulins"/>
    <property type="match status" value="1"/>
</dbReference>
<feature type="domain" description="HTH araC/xylS-type" evidence="13">
    <location>
        <begin position="1253"/>
        <end position="1352"/>
    </location>
</feature>
<dbReference type="GO" id="GO:0000155">
    <property type="term" value="F:phosphorelay sensor kinase activity"/>
    <property type="evidence" value="ECO:0007669"/>
    <property type="project" value="InterPro"/>
</dbReference>
<evidence type="ECO:0000313" key="17">
    <source>
        <dbReference type="Proteomes" id="UP000264330"/>
    </source>
</evidence>
<dbReference type="InterPro" id="IPR001789">
    <property type="entry name" value="Sig_transdc_resp-reg_receiver"/>
</dbReference>
<dbReference type="Gene3D" id="3.30.565.10">
    <property type="entry name" value="Histidine kinase-like ATPase, C-terminal domain"/>
    <property type="match status" value="1"/>
</dbReference>
<evidence type="ECO:0000256" key="6">
    <source>
        <dbReference type="ARBA" id="ARBA00022777"/>
    </source>
</evidence>
<keyword evidence="7" id="KW-0067">ATP-binding</keyword>
<dbReference type="InterPro" id="IPR011123">
    <property type="entry name" value="Y_Y_Y"/>
</dbReference>
<evidence type="ECO:0000256" key="8">
    <source>
        <dbReference type="ARBA" id="ARBA00023012"/>
    </source>
</evidence>
<dbReference type="InterPro" id="IPR015943">
    <property type="entry name" value="WD40/YVTN_repeat-like_dom_sf"/>
</dbReference>